<dbReference type="Proteomes" id="UP000182624">
    <property type="component" value="Unassembled WGS sequence"/>
</dbReference>
<keyword evidence="3" id="KW-0633">Potassium transport</keyword>
<keyword evidence="7 11" id="KW-1133">Transmembrane helix</keyword>
<dbReference type="OrthoDB" id="9810759at2"/>
<accession>A0A1I5UA27</accession>
<feature type="transmembrane region" description="Helical" evidence="11">
    <location>
        <begin position="164"/>
        <end position="185"/>
    </location>
</feature>
<keyword evidence="4 11" id="KW-0812">Transmembrane</keyword>
<dbReference type="PANTHER" id="PTHR11537:SF254">
    <property type="entry name" value="POTASSIUM VOLTAGE-GATED CHANNEL PROTEIN SHAB"/>
    <property type="match status" value="1"/>
</dbReference>
<dbReference type="PRINTS" id="PR01333">
    <property type="entry name" value="2POREKCHANEL"/>
</dbReference>
<evidence type="ECO:0000256" key="11">
    <source>
        <dbReference type="SAM" id="Phobius"/>
    </source>
</evidence>
<proteinExistence type="predicted"/>
<feature type="domain" description="RCK C-terminal" evidence="12">
    <location>
        <begin position="341"/>
        <end position="399"/>
    </location>
</feature>
<dbReference type="AlphaFoldDB" id="A0A1I5UA27"/>
<dbReference type="Gene3D" id="1.10.287.70">
    <property type="match status" value="1"/>
</dbReference>
<evidence type="ECO:0000256" key="9">
    <source>
        <dbReference type="ARBA" id="ARBA00023136"/>
    </source>
</evidence>
<evidence type="ECO:0000256" key="2">
    <source>
        <dbReference type="ARBA" id="ARBA00022448"/>
    </source>
</evidence>
<dbReference type="Gene3D" id="3.30.70.1450">
    <property type="entry name" value="Regulator of K+ conductance, C-terminal domain"/>
    <property type="match status" value="2"/>
</dbReference>
<feature type="transmembrane region" description="Helical" evidence="11">
    <location>
        <begin position="100"/>
        <end position="118"/>
    </location>
</feature>
<feature type="transmembrane region" description="Helical" evidence="11">
    <location>
        <begin position="33"/>
        <end position="54"/>
    </location>
</feature>
<keyword evidence="10 13" id="KW-0407">Ion channel</keyword>
<dbReference type="Pfam" id="PF00520">
    <property type="entry name" value="Ion_trans"/>
    <property type="match status" value="1"/>
</dbReference>
<dbReference type="PANTHER" id="PTHR11537">
    <property type="entry name" value="VOLTAGE-GATED POTASSIUM CHANNEL"/>
    <property type="match status" value="1"/>
</dbReference>
<dbReference type="InterPro" id="IPR036721">
    <property type="entry name" value="RCK_C_sf"/>
</dbReference>
<evidence type="ECO:0000256" key="7">
    <source>
        <dbReference type="ARBA" id="ARBA00022989"/>
    </source>
</evidence>
<keyword evidence="2" id="KW-0813">Transport</keyword>
<evidence type="ECO:0000256" key="3">
    <source>
        <dbReference type="ARBA" id="ARBA00022538"/>
    </source>
</evidence>
<name>A0A1I5UA27_9FIRM</name>
<dbReference type="InterPro" id="IPR006037">
    <property type="entry name" value="RCK_C"/>
</dbReference>
<dbReference type="GO" id="GO:0001508">
    <property type="term" value="P:action potential"/>
    <property type="evidence" value="ECO:0007669"/>
    <property type="project" value="TreeGrafter"/>
</dbReference>
<dbReference type="InterPro" id="IPR005821">
    <property type="entry name" value="Ion_trans_dom"/>
</dbReference>
<dbReference type="EMBL" id="FOXO01000012">
    <property type="protein sequence ID" value="SFP92149.1"/>
    <property type="molecule type" value="Genomic_DNA"/>
</dbReference>
<dbReference type="RefSeq" id="WP_074887505.1">
    <property type="nucleotide sequence ID" value="NZ_FOXO01000012.1"/>
</dbReference>
<organism evidence="13 14">
    <name type="scientific">Butyrivibrio proteoclasticus</name>
    <dbReference type="NCBI Taxonomy" id="43305"/>
    <lineage>
        <taxon>Bacteria</taxon>
        <taxon>Bacillati</taxon>
        <taxon>Bacillota</taxon>
        <taxon>Clostridia</taxon>
        <taxon>Lachnospirales</taxon>
        <taxon>Lachnospiraceae</taxon>
        <taxon>Butyrivibrio</taxon>
    </lineage>
</organism>
<feature type="transmembrane region" description="Helical" evidence="11">
    <location>
        <begin position="225"/>
        <end position="250"/>
    </location>
</feature>
<evidence type="ECO:0000313" key="13">
    <source>
        <dbReference type="EMBL" id="SFP92149.1"/>
    </source>
</evidence>
<keyword evidence="6" id="KW-0630">Potassium</keyword>
<evidence type="ECO:0000259" key="12">
    <source>
        <dbReference type="PROSITE" id="PS51202"/>
    </source>
</evidence>
<evidence type="ECO:0000256" key="6">
    <source>
        <dbReference type="ARBA" id="ARBA00022958"/>
    </source>
</evidence>
<keyword evidence="5" id="KW-0631">Potassium channel</keyword>
<dbReference type="GO" id="GO:0008076">
    <property type="term" value="C:voltage-gated potassium channel complex"/>
    <property type="evidence" value="ECO:0007669"/>
    <property type="project" value="InterPro"/>
</dbReference>
<protein>
    <submittedName>
        <fullName evidence="13">Voltage-gated potassium channel</fullName>
    </submittedName>
</protein>
<dbReference type="PROSITE" id="PS51202">
    <property type="entry name" value="RCK_C"/>
    <property type="match status" value="2"/>
</dbReference>
<keyword evidence="14" id="KW-1185">Reference proteome</keyword>
<dbReference type="SUPFAM" id="SSF116726">
    <property type="entry name" value="TrkA C-terminal domain-like"/>
    <property type="match status" value="2"/>
</dbReference>
<evidence type="ECO:0000313" key="14">
    <source>
        <dbReference type="Proteomes" id="UP000182624"/>
    </source>
</evidence>
<evidence type="ECO:0000256" key="1">
    <source>
        <dbReference type="ARBA" id="ARBA00004141"/>
    </source>
</evidence>
<feature type="transmembrane region" description="Helical" evidence="11">
    <location>
        <begin position="197"/>
        <end position="219"/>
    </location>
</feature>
<evidence type="ECO:0000256" key="4">
    <source>
        <dbReference type="ARBA" id="ARBA00022692"/>
    </source>
</evidence>
<dbReference type="SUPFAM" id="SSF81324">
    <property type="entry name" value="Voltage-gated potassium channels"/>
    <property type="match status" value="1"/>
</dbReference>
<feature type="domain" description="RCK C-terminal" evidence="12">
    <location>
        <begin position="257"/>
        <end position="340"/>
    </location>
</feature>
<evidence type="ECO:0000256" key="8">
    <source>
        <dbReference type="ARBA" id="ARBA00023065"/>
    </source>
</evidence>
<dbReference type="GO" id="GO:0005249">
    <property type="term" value="F:voltage-gated potassium channel activity"/>
    <property type="evidence" value="ECO:0007669"/>
    <property type="project" value="InterPro"/>
</dbReference>
<comment type="subcellular location">
    <subcellularLocation>
        <location evidence="1">Membrane</location>
        <topology evidence="1">Multi-pass membrane protein</topology>
    </subcellularLocation>
</comment>
<dbReference type="Pfam" id="PF02080">
    <property type="entry name" value="TrkA_C"/>
    <property type="match status" value="2"/>
</dbReference>
<keyword evidence="8" id="KW-0406">Ion transport</keyword>
<dbReference type="InterPro" id="IPR003280">
    <property type="entry name" value="2pore_dom_K_chnl"/>
</dbReference>
<keyword evidence="9 11" id="KW-0472">Membrane</keyword>
<evidence type="ECO:0000256" key="5">
    <source>
        <dbReference type="ARBA" id="ARBA00022826"/>
    </source>
</evidence>
<reference evidence="14" key="1">
    <citation type="submission" date="2016-10" db="EMBL/GenBank/DDBJ databases">
        <authorList>
            <person name="Varghese N."/>
            <person name="Submissions S."/>
        </authorList>
    </citation>
    <scope>NUCLEOTIDE SEQUENCE [LARGE SCALE GENOMIC DNA]</scope>
    <source>
        <strain evidence="14">P18</strain>
    </source>
</reference>
<feature type="transmembrane region" description="Helical" evidence="11">
    <location>
        <begin position="60"/>
        <end position="79"/>
    </location>
</feature>
<dbReference type="PRINTS" id="PR00169">
    <property type="entry name" value="KCHANNEL"/>
</dbReference>
<dbReference type="InterPro" id="IPR028325">
    <property type="entry name" value="VG_K_chnl"/>
</dbReference>
<gene>
    <name evidence="13" type="ORF">SAMN04487928_1129</name>
</gene>
<sequence>MVTKVKINRVRAKIFNMVSTGVIDEPMNKFYDFLSIVALVLNLFAAFAITFDYMEEHYKGLLLAIEAVTTFFFAVDYILRLISSAELYPKLSGAKAAIRYISSLAGIIDLLSFLPYYLPVFFPAGGTVFRLFRVARILRLFRINSYYDQLNVITEIIVSKSQQLLASVFIILILMMASSLCMYSVEHEAQPDVFQNAFSGIWWSASTLLTVGYGDIYPVTIMGKILGIIISFLGVGMVAIPTGIISAGFVEQYQRLKTVGEFAEEENIHFIRVRLSENDKWSDKKIMEIGIPKDAMIVAIQRGNETLIPRGSTVLKTGDIIVMCAEKSKDIQPIELKEITINEGHSWNGMAIRDIDMSRQSYIFMIRRRGKAIIPKGSLVIRAGDIVLLYEKHATNKNV</sequence>
<evidence type="ECO:0000256" key="10">
    <source>
        <dbReference type="ARBA" id="ARBA00023303"/>
    </source>
</evidence>